<keyword evidence="1" id="KW-0343">GTPase activation</keyword>
<evidence type="ECO:0000313" key="7">
    <source>
        <dbReference type="Proteomes" id="UP000332933"/>
    </source>
</evidence>
<evidence type="ECO:0000313" key="6">
    <source>
        <dbReference type="EMBL" id="VFT98730.1"/>
    </source>
</evidence>
<gene>
    <name evidence="6" type="primary">Aste57867_22062</name>
    <name evidence="5" type="ORF">As57867_021993</name>
    <name evidence="6" type="ORF">ASTE57867_22062</name>
</gene>
<evidence type="ECO:0000256" key="2">
    <source>
        <dbReference type="ARBA" id="ARBA00022614"/>
    </source>
</evidence>
<proteinExistence type="predicted"/>
<dbReference type="AlphaFoldDB" id="A0A485LKJ6"/>
<dbReference type="Gene3D" id="3.80.10.10">
    <property type="entry name" value="Ribonuclease Inhibitor"/>
    <property type="match status" value="2"/>
</dbReference>
<dbReference type="Proteomes" id="UP000332933">
    <property type="component" value="Unassembled WGS sequence"/>
</dbReference>
<dbReference type="EMBL" id="VJMH01007015">
    <property type="protein sequence ID" value="KAF0686097.1"/>
    <property type="molecule type" value="Genomic_DNA"/>
</dbReference>
<dbReference type="GO" id="GO:0005634">
    <property type="term" value="C:nucleus"/>
    <property type="evidence" value="ECO:0007669"/>
    <property type="project" value="TreeGrafter"/>
</dbReference>
<protein>
    <submittedName>
        <fullName evidence="6">Aste57867_22062 protein</fullName>
    </submittedName>
</protein>
<dbReference type="GO" id="GO:0005829">
    <property type="term" value="C:cytosol"/>
    <property type="evidence" value="ECO:0007669"/>
    <property type="project" value="TreeGrafter"/>
</dbReference>
<keyword evidence="3" id="KW-0677">Repeat</keyword>
<dbReference type="SUPFAM" id="SSF52058">
    <property type="entry name" value="L domain-like"/>
    <property type="match status" value="1"/>
</dbReference>
<dbReference type="InterPro" id="IPR032675">
    <property type="entry name" value="LRR_dom_sf"/>
</dbReference>
<organism evidence="6 7">
    <name type="scientific">Aphanomyces stellatus</name>
    <dbReference type="NCBI Taxonomy" id="120398"/>
    <lineage>
        <taxon>Eukaryota</taxon>
        <taxon>Sar</taxon>
        <taxon>Stramenopiles</taxon>
        <taxon>Oomycota</taxon>
        <taxon>Saprolegniomycetes</taxon>
        <taxon>Saprolegniales</taxon>
        <taxon>Verrucalvaceae</taxon>
        <taxon>Aphanomyces</taxon>
    </lineage>
</organism>
<keyword evidence="2" id="KW-0433">Leucine-rich repeat</keyword>
<dbReference type="EMBL" id="CAADRA010007041">
    <property type="protein sequence ID" value="VFT98730.1"/>
    <property type="molecule type" value="Genomic_DNA"/>
</dbReference>
<accession>A0A485LKJ6</accession>
<dbReference type="GO" id="GO:0031267">
    <property type="term" value="F:small GTPase binding"/>
    <property type="evidence" value="ECO:0007669"/>
    <property type="project" value="TreeGrafter"/>
</dbReference>
<evidence type="ECO:0000256" key="4">
    <source>
        <dbReference type="SAM" id="MobiDB-lite"/>
    </source>
</evidence>
<dbReference type="InterPro" id="IPR027038">
    <property type="entry name" value="RanGap"/>
</dbReference>
<dbReference type="GO" id="GO:0006913">
    <property type="term" value="P:nucleocytoplasmic transport"/>
    <property type="evidence" value="ECO:0007669"/>
    <property type="project" value="TreeGrafter"/>
</dbReference>
<evidence type="ECO:0000256" key="3">
    <source>
        <dbReference type="ARBA" id="ARBA00022737"/>
    </source>
</evidence>
<dbReference type="GO" id="GO:0005096">
    <property type="term" value="F:GTPase activator activity"/>
    <property type="evidence" value="ECO:0007669"/>
    <property type="project" value="UniProtKB-KW"/>
</dbReference>
<name>A0A485LKJ6_9STRA</name>
<keyword evidence="7" id="KW-1185">Reference proteome</keyword>
<evidence type="ECO:0000313" key="5">
    <source>
        <dbReference type="EMBL" id="KAF0686097.1"/>
    </source>
</evidence>
<dbReference type="SUPFAM" id="SSF52047">
    <property type="entry name" value="RNI-like"/>
    <property type="match status" value="1"/>
</dbReference>
<sequence>MSGFKGIRARKEQAGNELSESDVTTDTETSPTKEGKKKKSGFSFGSFSPPKFITSIQNLNPLKNFGKKATVKEGKAPPPPLKQIAWLFGPKHRVDLWRLGPYLAFSDLGTLARLNEACNEHMIAYFRSPTCMALHVVPTTYLVFQTLLRDHQLSRNCTATDDNIPARILSFLTQSEQVHMTEVCHRMVGIHSETDLRLRGHKQIATFLHGFDIESKAFWTVRARYSRIRSLSCAFLTSYHMTLLTWLVLHDCFPKLTRLAISNVQISGSPTQLATSVIEMLAHVGPSLEYFGLRGIPWTEDAYALLLEHLYTNPLVKIQHLDLAGKLIYSPMNHITLFRMTPAFVHDHFAHLATLDLQNSALHSASFPAVLNVLAYAPLLKHLDISRNDLAVAAWKALAVHMQEPRSIFSTLQSFNCSGCSVNVEGMVVFFDALWSCPAPHLTSLNVASNLLSKEAVVGLGRAFVHETVPQLAHLNLASTSMTPECLELLSASFTGKLFYHESARHHHAMPGLSLKTLDCTGNSIGKGVLAFLNAMRLNALAAMETLVLAKTGLTTNEFDLIAQSFRADCCPRLQRLDLSENNAKGEGLTRFCYFIQTPVAARLCHLDLSHNGLDMYSILRLSETLRLHTCHRLHTLNLSRNEKLGFQTMYHFNETVRSGSCPSLRCLQVGDAVTVDAGYDMVLRLNKTYSSSAVADMRDKIREEKRAAFTRQSELDAIATDLRTKMKCQIRRELYDRLEHEAAAANLRVHPVKKAKKTKLAIHRKIQQEILETLGH</sequence>
<dbReference type="GO" id="GO:0048471">
    <property type="term" value="C:perinuclear region of cytoplasm"/>
    <property type="evidence" value="ECO:0007669"/>
    <property type="project" value="TreeGrafter"/>
</dbReference>
<evidence type="ECO:0000256" key="1">
    <source>
        <dbReference type="ARBA" id="ARBA00022468"/>
    </source>
</evidence>
<dbReference type="OrthoDB" id="120976at2759"/>
<dbReference type="PANTHER" id="PTHR24113">
    <property type="entry name" value="RAN GTPASE-ACTIVATING PROTEIN 1"/>
    <property type="match status" value="1"/>
</dbReference>
<reference evidence="6 7" key="1">
    <citation type="submission" date="2019-03" db="EMBL/GenBank/DDBJ databases">
        <authorList>
            <person name="Gaulin E."/>
            <person name="Dumas B."/>
        </authorList>
    </citation>
    <scope>NUCLEOTIDE SEQUENCE [LARGE SCALE GENOMIC DNA]</scope>
    <source>
        <strain evidence="6">CBS 568.67</strain>
    </source>
</reference>
<reference evidence="5" key="2">
    <citation type="submission" date="2019-06" db="EMBL/GenBank/DDBJ databases">
        <title>Genomics analysis of Aphanomyces spp. identifies a new class of oomycete effector associated with host adaptation.</title>
        <authorList>
            <person name="Gaulin E."/>
        </authorList>
    </citation>
    <scope>NUCLEOTIDE SEQUENCE</scope>
    <source>
        <strain evidence="5">CBS 578.67</strain>
    </source>
</reference>
<feature type="region of interest" description="Disordered" evidence="4">
    <location>
        <begin position="1"/>
        <end position="47"/>
    </location>
</feature>
<dbReference type="PANTHER" id="PTHR24113:SF12">
    <property type="entry name" value="RAN GTPASE-ACTIVATING PROTEIN 1"/>
    <property type="match status" value="1"/>
</dbReference>